<dbReference type="InterPro" id="IPR006626">
    <property type="entry name" value="PbH1"/>
</dbReference>
<dbReference type="Pfam" id="PF02415">
    <property type="entry name" value="Chlam_PMP"/>
    <property type="match status" value="4"/>
</dbReference>
<dbReference type="PANTHER" id="PTHR11319">
    <property type="entry name" value="G PROTEIN-COUPLED RECEPTOR-RELATED"/>
    <property type="match status" value="1"/>
</dbReference>
<dbReference type="Gene3D" id="2.160.20.10">
    <property type="entry name" value="Single-stranded right-handed beta-helix, Pectin lyase-like"/>
    <property type="match status" value="10"/>
</dbReference>
<dbReference type="PROSITE" id="PS50853">
    <property type="entry name" value="FN3"/>
    <property type="match status" value="6"/>
</dbReference>
<dbReference type="EMBL" id="SLWK01000007">
    <property type="protein sequence ID" value="TCO07764.1"/>
    <property type="molecule type" value="Genomic_DNA"/>
</dbReference>
<evidence type="ECO:0000256" key="7">
    <source>
        <dbReference type="ARBA" id="ARBA00023237"/>
    </source>
</evidence>
<dbReference type="InterPro" id="IPR012334">
    <property type="entry name" value="Pectin_lyas_fold"/>
</dbReference>
<dbReference type="Gene3D" id="2.60.40.10">
    <property type="entry name" value="Immunoglobulins"/>
    <property type="match status" value="6"/>
</dbReference>
<evidence type="ECO:0000256" key="6">
    <source>
        <dbReference type="ARBA" id="ARBA00023136"/>
    </source>
</evidence>
<feature type="signal peptide" evidence="8">
    <location>
        <begin position="1"/>
        <end position="23"/>
    </location>
</feature>
<protein>
    <submittedName>
        <fullName evidence="10">Putative outer membrane repeat protein</fullName>
    </submittedName>
</protein>
<dbReference type="Proteomes" id="UP000295221">
    <property type="component" value="Unassembled WGS sequence"/>
</dbReference>
<evidence type="ECO:0000313" key="10">
    <source>
        <dbReference type="EMBL" id="TCO07764.1"/>
    </source>
</evidence>
<dbReference type="SMART" id="SM00710">
    <property type="entry name" value="PbH1"/>
    <property type="match status" value="19"/>
</dbReference>
<dbReference type="CDD" id="cd00063">
    <property type="entry name" value="FN3"/>
    <property type="match status" value="5"/>
</dbReference>
<evidence type="ECO:0000256" key="5">
    <source>
        <dbReference type="ARBA" id="ARBA00022729"/>
    </source>
</evidence>
<dbReference type="InterPro" id="IPR011050">
    <property type="entry name" value="Pectin_lyase_fold/virulence"/>
</dbReference>
<dbReference type="NCBIfam" id="TIGR01376">
    <property type="entry name" value="POMP_repeat"/>
    <property type="match status" value="1"/>
</dbReference>
<reference evidence="10 11" key="1">
    <citation type="submission" date="2019-03" db="EMBL/GenBank/DDBJ databases">
        <title>Genomic Encyclopedia of Type Strains, Phase IV (KMG-IV): sequencing the most valuable type-strain genomes for metagenomic binning, comparative biology and taxonomic classification.</title>
        <authorList>
            <person name="Goeker M."/>
        </authorList>
    </citation>
    <scope>NUCLEOTIDE SEQUENCE [LARGE SCALE GENOMIC DNA]</scope>
    <source>
        <strain evidence="10 11">DSM 24179</strain>
    </source>
</reference>
<comment type="subcellular location">
    <subcellularLocation>
        <location evidence="1">Cell envelope</location>
    </subcellularLocation>
    <subcellularLocation>
        <location evidence="2">Cell outer membrane</location>
    </subcellularLocation>
    <subcellularLocation>
        <location evidence="3">Secreted</location>
    </subcellularLocation>
</comment>
<gene>
    <name evidence="10" type="ORF">EV194_107148</name>
</gene>
<dbReference type="InterPro" id="IPR026444">
    <property type="entry name" value="Secre_tail"/>
</dbReference>
<evidence type="ECO:0000256" key="8">
    <source>
        <dbReference type="SAM" id="SignalP"/>
    </source>
</evidence>
<sequence>MKQVYKSILLVLFCLSLFATIQANILHVKPGAGSSAWQGKSNVYSDLQAALADAVSGDQIWVAGGIYKPTTGTDRTISFQLKDGVELYGGFAGTETELSQRNWRLNETILSGDIGVVGVDSDNSYNVLRVVGSEGNPITNTTIIDGVIVEGGYADLSSNENIHCGGLYLNNASPVVRNVWFRHNLVRKDGAAIYVVNSSSVALGNIIFSNNRSFEGSIISSRDSDIKLHNCLFYSNRSWNSNTYGSSTSFTVSNSISWNNDIRGSNTQFWSTTVSYSLVQGGHYGVGNINADPLLIDPENRDFRLAMNSPAIGAGNSEIVPDWIMTDFDGKPRVGNGTVNMGLFESFAITPEVIAPNDKAQFASNISEVLASWQLQGNDNEEFVNYSIEYIKNSDILIRVDDIAGLTYLFDGLTATDVIEWRVAGVTIEGYKNWTQWRVFNVKRAHPLHVTVDGTGSGTSWADAMSLQEALSIAKSSDQIWVAAGTYKPTEGTNRSISFKLKDGVELYGGFAGTETALIQRNLRMNKSILSGDIGEEDVATDNSYHVLEAIGTELNPIGNSTIIDGFIVQDGYANILGSANGNGGGMYLRFASPIVRNIWFRGNYARTGGAVYGNQSTAVFGNVVFTNNISELFGAAAYSYYAFLKFYNCLFYDNVCNRNAGIVNGSGSASKAEVINSIAWNKGLMDATTQFSHVSVSHSLVLGGYTGVGNIDANPLLTDPVNGDFRLSMNSPALGAGNIESAPDWLITDFDGAPRITDGRINMGPVERFALVPELVFPDNKAQLNSDLEDVLVTWQDPGDESGKFLSYSIEYVKNDDDLVRVDEIVNPSYLFEHVSATDIFQWRVAGITQEGHRKLSEWRTFSIKRAQPLHVKADGTGDGTSWQDAISLQEALSVAIYGDQIWVAAGIYKPTQGADRTLSFVIKEGIQLYGGFAGNETELNQRNWVVNKTILSGDIGDSDFYEDNSYHVLRAVGTQLIPITNNTILDGFIVERGYADGGSDSNDYGGGIYLDFASPIIKNVWFRDNYATNSGGAVYGINSSVAEFGNVMFTHNKAEQNGGAASSTSSAMKFYNCLFYGNYAGGWGGAIRPLNTINEIEVINSIAWNNVSIRGGGQFLYVSVRHTLHQSSFSGNGNISADPLFVDPENGDFRLSKNSPALNMGNSTLVPLWLETDFVNYPRISDGEINMGPYQSFASKPFLNSPYDNALLESVQNNVELSWEFPDDATETITSYSIEYRKNNEIISIIEGVDNSFYNLDNLVGSDIIQWRVGAITNCGYTNWSEWRSFRILRTQPLFVTTEGSGNGTSWQDAMSLQEALSIVAPGEKIWVAAGIYKPTTDINRTISFELKDGIELYGGFAGNETSLDERNWRLNKTILSGNIGDVDVDTDNSYHVLTAIGTELNPISNSTIFDGFIVERGHANLSSNNNNNGGGLYLSYASPTIRNVWFRDNNASYRGGAVYGMDLSSVRFGNVLFTNNRSIENGGAVYTRNSIMQFINCLFYGNHSENLGGAVYSDSSDNGAEIINSISWENSARVFSQFRYVTVSNSIVQGGYTGTDNINQDPLFIAVDSYDFRLLMDSPGLNAGNSEFASEWLTHDFAGNLRITDGQINIGLFEGSNYVPIPISPLDNTLLDSDVSEVELSWQVPEESPVEFTEFIIEYVKNDEEAILTQNMDQLTYILDEINPFDYIKWRVAGIAASGDHNWSEWRSFRIKRSHPLYVQTDGEGDGTSWLDAMNLHEALLTAIEGDQIWVAAGIYKPTNDDDRAISFELKEGIELYGGFNGDETQLSQRNWRKNKTILSGNIGEHGLDIDNSYNVLTAIGSSSNPFSNFTVFDGFIVEGGYANGEALRNQQGGGLYLSHASVIISNVWFRHNFSGRGGAIYVGNAPAVACGNVIFSNNRVERDDHGYGGAVYSISSAMEFHNCLFYSNVADGIGGALFNATTTSGVKLINSIVWNNQARIAGQIYNLSVANTIVQGGYAGDGNIDANPLIINPEEGDFRLLMNSPALNTGNPELVADWLIMDFGGHSRFTDEALNIGPFEGLAVVPTIISPDDGLLLDSGITEVLVSWELPEGILDYFVDYSIEYVVNDAASIQVNNIESLNYLIEGINGADLIEWRVAGVTIDNYVNWSDWSRFLVKRSHPLYVTVDGQGDGTSWQDPMNLQEALATSITGDQIWVATGVYKPTEDDDRTVSFVLKDGVKLYGGFTGDETELDQRNWRLNPTILSGDIGEAGNDTDNSYHVLTAIGSSTDPISNSTVFDGFIVEGGYADLSSGNNNRGGGLFLDHALPVIRNVWFRDNYAADNGGAVYGLNSSSAFYGNVLFTNNRADRGGGAVYSWGSAMQFQNCLFYENYSGFWGGAIGSDFSGSGVVVINSIAWNNTASGGGSQFSNVSVTHSLIQNGYSGTGNINRDPLFNEPGNFDFRLDENSPAVNAGNPELLSEFLTRDFAGKTRVTSGEINMGLYEGVVFVPVPVTPINNALIDSDISEVELSWKVPEDSPVEFVEFLIEYIKNDEVGVFTENIEQYTYILDELNPFDNIQWRVAGITPEGLLNWSEWRTFRLKRAHPLYVTQDATANGTSWQNAMNLQEALSVAVFGDQIWVASGIYKPTNDDDRTISFELKDGVELYGGFVGIETELSQRNWRLNETILSGDIGEVGVFTDNSYQVISARRSEDNPITSFTIVDGFIVEGGYADGESWINNRGGALNLNHASPLIRNIWFRYNYSTSMGGAVYAGNSSQALFGNVIFTDNSTNGDGGAVYTISSQMYFFNSIFYHNSSRTGGGAISNSSYGNGGKVFNSILWNNFSNAEFNQAWNAQINHSIVQGGYAGIGNIDSTPELIDAVNSDFRLSMNSPALNAGNIEHIPEWLVLDYAGNSRITDGQLNIGLYEDFVYTPVLVAPANNALINRGATEVDLVWELPEGSNDEFIEFLIEYVKSDGESVVIENALQLSYLFDIGDIYGNIQWRVAGKTSEGISNWSQWSTFTLHRQHPLYVTEEGNGGGSSWQNAMSLQDALSTAVFGDQIWVAAGVYKPTDGTDRTISFQLKEGVELYGGFAGTETELSQRNWRLNKSILSGDIGEAGVNTDNSYHVLTASGSFFNSITNSTILDGFIVEGGYADLSSNSYNNGGGLLLRYASPIIRNVWFRQNFASNRGGAIYGTNSSNALLGNAILSQNKSDDYGGAVFTLNSEMRFHNCVFYDNYSNEWGGAVFSINSNAEVINSIAWGNKARVAHAQFSQITVNSSLVQGGYSGSGNINSDPLFANPDNGDFRLMNISPAIGVGNSILIPEWLILDYSGNSRITDGKINMGIYEGFAIAPVLIAPIDNVLFESNVHEAELSWQMPEDNSEVIVGYQLEYIKNKGNSVIIEDLDVTTYTIDGLLSADLIQWRVAAITIDGLFNWSAWNSFSIKRDQPIYVTTDGNGWGAGWYDAMSLQNALTIAISGDEIWVAAGIYKPTDGTDRTISFQLKDGVELYGGFAGNETELSQRNWRVNETILSGDIGEVDVDNDNSYHVITAVGTEANPISDATILDGIIVEGGYANFRSNNNDKGGGLFLSYASPIVRNVWFRNNFSDDDGGAVYGLNSSSAVFGNILFTNNEANDDGGAVYSMNSAMRFYNSLFYNNYSNYWGGAICSNNVSSGVEIINSIAWNNDARVGNSQFRNVFVSNSIVQGGFTGTGNIDTDPLFMDSDNGNFMLKPGSPAIDAGNRDLLPDFLTTDYLGLVRVQGNDVDMGPFESLIVVNTMPSNHAGARESAFLGLEFRWGLKVGHGNDESIIPGMQYRIKVWESNDEINPLFDTVITPGGFMPAQVNRTSLFGFNTGATYHWQIAMLLDGMEIWSEPTVFYVGHDHVIHVKEGNEGVNGASWSDAFGTIHEALEFALPGDEIWVASGTYYPVEVSNPSSISAAERETALQLKTGISIYGGFGGTEVSRNHRNYWANQTIISGDLSGNGSYANSSINLFKNTGTEERPIEVGAILDGFIFEHAAQSAIVNKNASPSIRNSVFRNNQGINGGAISNHDGSSPFFYHVLFHKNSADNGGAVWSDETSLPEFIHVTVGDNSASEIGGLYGPSLVKNSIVYHNEGGQLSDVAEVLYSCIEGGFEGVGNRAHDPMWVDMNNGNFNLRPFSSAIDGGSQMLMPEMPVYDLGMQGRLMHNTVDMGAYEAQDKGRLEMESNSVDQGDQYFKDSIKLIFNQTIEIANPEIIQLSSDEFDVALTVTSEDNMVIISHDGLLFDSDYRLNIPAGAIAFIGNETILNRNLEIAFKTLVCNPVVITDFANEIEVCPYGSIEIEVQTTGDVLSYRWIFNDEELSDAQEQLFIESVTPDQFGVYTLVIEDYCSIGTSQQFELKSVEITQLNVLDKWGTIFFVDNSQNQLSDFEWYLNGNYLSGSQFVDMSRTHGKLLLHAFDQISGCILRSEEIDVISGHRTGLVFWPNPVVAGNSVTVMLPTEFEPVSVRLYDISGRLMVNEKAPSGAMVNFDKTDFLPGVYILQFEDESGRMEFDRITID</sequence>
<feature type="domain" description="Fibronectin type-III" evidence="9">
    <location>
        <begin position="2477"/>
        <end position="2569"/>
    </location>
</feature>
<keyword evidence="5 8" id="KW-0732">Signal</keyword>
<dbReference type="InterPro" id="IPR003368">
    <property type="entry name" value="POMP_repeat"/>
</dbReference>
<feature type="domain" description="Fibronectin type-III" evidence="9">
    <location>
        <begin position="1203"/>
        <end position="1296"/>
    </location>
</feature>
<dbReference type="PANTHER" id="PTHR11319:SF35">
    <property type="entry name" value="OUTER MEMBRANE PROTEIN PMPC-RELATED"/>
    <property type="match status" value="1"/>
</dbReference>
<evidence type="ECO:0000259" key="9">
    <source>
        <dbReference type="PROSITE" id="PS50853"/>
    </source>
</evidence>
<dbReference type="GO" id="GO:0005576">
    <property type="term" value="C:extracellular region"/>
    <property type="evidence" value="ECO:0007669"/>
    <property type="project" value="UniProtKB-SubCell"/>
</dbReference>
<keyword evidence="6" id="KW-0472">Membrane</keyword>
<dbReference type="NCBIfam" id="NF041518">
    <property type="entry name" value="choice_anch_Q"/>
    <property type="match status" value="1"/>
</dbReference>
<feature type="domain" description="Fibronectin type-III" evidence="9">
    <location>
        <begin position="2904"/>
        <end position="2994"/>
    </location>
</feature>
<evidence type="ECO:0000256" key="1">
    <source>
        <dbReference type="ARBA" id="ARBA00004196"/>
    </source>
</evidence>
<dbReference type="RefSeq" id="WP_132434079.1">
    <property type="nucleotide sequence ID" value="NZ_SLWK01000007.1"/>
</dbReference>
<dbReference type="InterPro" id="IPR059226">
    <property type="entry name" value="Choice_anch_Q_dom"/>
</dbReference>
<dbReference type="SUPFAM" id="SSF51126">
    <property type="entry name" value="Pectin lyase-like"/>
    <property type="match status" value="10"/>
</dbReference>
<evidence type="ECO:0000313" key="11">
    <source>
        <dbReference type="Proteomes" id="UP000295221"/>
    </source>
</evidence>
<organism evidence="10 11">
    <name type="scientific">Natronoflexus pectinivorans</name>
    <dbReference type="NCBI Taxonomy" id="682526"/>
    <lineage>
        <taxon>Bacteria</taxon>
        <taxon>Pseudomonadati</taxon>
        <taxon>Bacteroidota</taxon>
        <taxon>Bacteroidia</taxon>
        <taxon>Marinilabiliales</taxon>
        <taxon>Marinilabiliaceae</taxon>
        <taxon>Natronoflexus</taxon>
    </lineage>
</organism>
<dbReference type="SUPFAM" id="SSF49265">
    <property type="entry name" value="Fibronectin type III"/>
    <property type="match status" value="3"/>
</dbReference>
<feature type="domain" description="Fibronectin type-III" evidence="9">
    <location>
        <begin position="1627"/>
        <end position="1717"/>
    </location>
</feature>
<feature type="domain" description="Fibronectin type-III" evidence="9">
    <location>
        <begin position="778"/>
        <end position="868"/>
    </location>
</feature>
<proteinExistence type="predicted"/>
<evidence type="ECO:0000256" key="2">
    <source>
        <dbReference type="ARBA" id="ARBA00004442"/>
    </source>
</evidence>
<feature type="domain" description="Fibronectin type-III" evidence="9">
    <location>
        <begin position="3327"/>
        <end position="3417"/>
    </location>
</feature>
<dbReference type="NCBIfam" id="TIGR04183">
    <property type="entry name" value="Por_Secre_tail"/>
    <property type="match status" value="1"/>
</dbReference>
<keyword evidence="4" id="KW-0964">Secreted</keyword>
<dbReference type="InterPro" id="IPR036116">
    <property type="entry name" value="FN3_sf"/>
</dbReference>
<keyword evidence="11" id="KW-1185">Reference proteome</keyword>
<evidence type="ECO:0000256" key="4">
    <source>
        <dbReference type="ARBA" id="ARBA00022525"/>
    </source>
</evidence>
<dbReference type="GO" id="GO:0009279">
    <property type="term" value="C:cell outer membrane"/>
    <property type="evidence" value="ECO:0007669"/>
    <property type="project" value="UniProtKB-SubCell"/>
</dbReference>
<accession>A0A4R2GHQ1</accession>
<keyword evidence="7" id="KW-0998">Cell outer membrane</keyword>
<dbReference type="OrthoDB" id="8901262at2"/>
<comment type="caution">
    <text evidence="10">The sequence shown here is derived from an EMBL/GenBank/DDBJ whole genome shotgun (WGS) entry which is preliminary data.</text>
</comment>
<dbReference type="InterPro" id="IPR013783">
    <property type="entry name" value="Ig-like_fold"/>
</dbReference>
<dbReference type="SMART" id="SM00060">
    <property type="entry name" value="FN3"/>
    <property type="match status" value="5"/>
</dbReference>
<feature type="chain" id="PRO_5020844731" evidence="8">
    <location>
        <begin position="24"/>
        <end position="4515"/>
    </location>
</feature>
<name>A0A4R2GHQ1_9BACT</name>
<evidence type="ECO:0000256" key="3">
    <source>
        <dbReference type="ARBA" id="ARBA00004613"/>
    </source>
</evidence>
<dbReference type="InterPro" id="IPR003961">
    <property type="entry name" value="FN3_dom"/>
</dbReference>